<reference evidence="2 3" key="1">
    <citation type="submission" date="2018-08" db="EMBL/GenBank/DDBJ databases">
        <title>Horizontal acquisition of hydrogen conversion ability and other habitat adaptations in Hydrogenovibrio crunogenus strains.</title>
        <authorList>
            <person name="Gonnella G."/>
            <person name="Adam N."/>
            <person name="Perner M."/>
        </authorList>
    </citation>
    <scope>NUCLEOTIDE SEQUENCE [LARGE SCALE GENOMIC DNA]</scope>
    <source>
        <strain evidence="2 3">SP-41</strain>
    </source>
</reference>
<dbReference type="AlphaFoldDB" id="A0A4P7NZL7"/>
<feature type="transmembrane region" description="Helical" evidence="1">
    <location>
        <begin position="83"/>
        <end position="112"/>
    </location>
</feature>
<keyword evidence="1" id="KW-0812">Transmembrane</keyword>
<evidence type="ECO:0000313" key="3">
    <source>
        <dbReference type="Proteomes" id="UP000296201"/>
    </source>
</evidence>
<keyword evidence="1" id="KW-1133">Transmembrane helix</keyword>
<sequence>MSIKQQAHEIVDQLPDDANWNDLIKSLYRNQKITLGMTDLELTQNQLSEAEISTIMARIESSSTMPDDMRDTKSYNPGNEATLGMVAGIIAIFFAFVFPPITWIAAPIAVIAGAMGVKHHQPKAWVPILMAIVSMAPIMIMLSEHMDYFK</sequence>
<dbReference type="EMBL" id="CP032096">
    <property type="protein sequence ID" value="QBZ83233.1"/>
    <property type="molecule type" value="Genomic_DNA"/>
</dbReference>
<feature type="transmembrane region" description="Helical" evidence="1">
    <location>
        <begin position="124"/>
        <end position="142"/>
    </location>
</feature>
<dbReference type="OrthoDB" id="5422155at2"/>
<organism evidence="2 3">
    <name type="scientific">Hydrogenovibrio crunogenus</name>
    <dbReference type="NCBI Taxonomy" id="39765"/>
    <lineage>
        <taxon>Bacteria</taxon>
        <taxon>Pseudomonadati</taxon>
        <taxon>Pseudomonadota</taxon>
        <taxon>Gammaproteobacteria</taxon>
        <taxon>Thiotrichales</taxon>
        <taxon>Piscirickettsiaceae</taxon>
        <taxon>Hydrogenovibrio</taxon>
    </lineage>
</organism>
<protein>
    <submittedName>
        <fullName evidence="2">Uncharacterized protein</fullName>
    </submittedName>
</protein>
<proteinExistence type="predicted"/>
<name>A0A4P7NZL7_9GAMM</name>
<evidence type="ECO:0000256" key="1">
    <source>
        <dbReference type="SAM" id="Phobius"/>
    </source>
</evidence>
<dbReference type="Proteomes" id="UP000296201">
    <property type="component" value="Chromosome"/>
</dbReference>
<keyword evidence="3" id="KW-1185">Reference proteome</keyword>
<accession>A0A4P7NZL7</accession>
<keyword evidence="1" id="KW-0472">Membrane</keyword>
<evidence type="ECO:0000313" key="2">
    <source>
        <dbReference type="EMBL" id="QBZ83233.1"/>
    </source>
</evidence>
<gene>
    <name evidence="2" type="ORF">GHNINEIG_01281</name>
</gene>
<dbReference type="RefSeq" id="WP_135795869.1">
    <property type="nucleotide sequence ID" value="NZ_CP032096.1"/>
</dbReference>